<keyword evidence="2" id="KW-1185">Reference proteome</keyword>
<accession>A0AAU0MX70</accession>
<dbReference type="EMBL" id="CP137555">
    <property type="protein sequence ID" value="WOX05270.1"/>
    <property type="molecule type" value="Genomic_DNA"/>
</dbReference>
<dbReference type="KEGG" id="mpaf:R5R33_16215"/>
<dbReference type="Proteomes" id="UP001302477">
    <property type="component" value="Chromosome"/>
</dbReference>
<dbReference type="AlphaFoldDB" id="A0AAU0MX70"/>
<name>A0AAU0MX70_9GAMM</name>
<evidence type="ECO:0000313" key="1">
    <source>
        <dbReference type="EMBL" id="WOX05270.1"/>
    </source>
</evidence>
<proteinExistence type="predicted"/>
<dbReference type="Pfam" id="PF20090">
    <property type="entry name" value="DUF6482"/>
    <property type="match status" value="1"/>
</dbReference>
<protein>
    <submittedName>
        <fullName evidence="1">DUF6482 family protein</fullName>
    </submittedName>
</protein>
<evidence type="ECO:0000313" key="2">
    <source>
        <dbReference type="Proteomes" id="UP001302477"/>
    </source>
</evidence>
<sequence>MNLQIISLEGQFYLVETVDENGSHLLTDRQNRPLKFHSLEEIRDHVSAKNIDEIWLEQQTPYEEMCGLSEEAAPLRIRLNW</sequence>
<dbReference type="RefSeq" id="WP_318953744.1">
    <property type="nucleotide sequence ID" value="NZ_CP137555.1"/>
</dbReference>
<gene>
    <name evidence="1" type="ORF">R5R33_16215</name>
</gene>
<dbReference type="InterPro" id="IPR045508">
    <property type="entry name" value="DUF6482"/>
</dbReference>
<organism evidence="1 2">
    <name type="scientific">Microbulbifer pacificus</name>
    <dbReference type="NCBI Taxonomy" id="407164"/>
    <lineage>
        <taxon>Bacteria</taxon>
        <taxon>Pseudomonadati</taxon>
        <taxon>Pseudomonadota</taxon>
        <taxon>Gammaproteobacteria</taxon>
        <taxon>Cellvibrionales</taxon>
        <taxon>Microbulbiferaceae</taxon>
        <taxon>Microbulbifer</taxon>
    </lineage>
</organism>
<reference evidence="1 2" key="1">
    <citation type="submission" date="2023-10" db="EMBL/GenBank/DDBJ databases">
        <title>Description of Microbulbifer bruguierae sp. nov., isolated from the sediments of mangrove plant Bruguiera sexangula and comparative genomic analyses of the genus Microbulbifer.</title>
        <authorList>
            <person name="Long M."/>
        </authorList>
    </citation>
    <scope>NUCLEOTIDE SEQUENCE [LARGE SCALE GENOMIC DNA]</scope>
    <source>
        <strain evidence="1 2">SPO729</strain>
    </source>
</reference>